<reference evidence="1 2" key="1">
    <citation type="submission" date="2020-09" db="EMBL/GenBank/DDBJ databases">
        <title>De no assembly of potato wild relative species, Solanum commersonii.</title>
        <authorList>
            <person name="Cho K."/>
        </authorList>
    </citation>
    <scope>NUCLEOTIDE SEQUENCE [LARGE SCALE GENOMIC DNA]</scope>
    <source>
        <strain evidence="1">LZ3.2</strain>
        <tissue evidence="1">Leaf</tissue>
    </source>
</reference>
<comment type="caution">
    <text evidence="1">The sequence shown here is derived from an EMBL/GenBank/DDBJ whole genome shotgun (WGS) entry which is preliminary data.</text>
</comment>
<keyword evidence="2" id="KW-1185">Reference proteome</keyword>
<protein>
    <submittedName>
        <fullName evidence="1">Uncharacterized protein</fullName>
    </submittedName>
</protein>
<evidence type="ECO:0000313" key="1">
    <source>
        <dbReference type="EMBL" id="KAG5607440.1"/>
    </source>
</evidence>
<dbReference type="EMBL" id="JACXVP010000005">
    <property type="protein sequence ID" value="KAG5607440.1"/>
    <property type="molecule type" value="Genomic_DNA"/>
</dbReference>
<accession>A0A9J5Z676</accession>
<organism evidence="1 2">
    <name type="scientific">Solanum commersonii</name>
    <name type="common">Commerson's wild potato</name>
    <name type="synonym">Commerson's nightshade</name>
    <dbReference type="NCBI Taxonomy" id="4109"/>
    <lineage>
        <taxon>Eukaryota</taxon>
        <taxon>Viridiplantae</taxon>
        <taxon>Streptophyta</taxon>
        <taxon>Embryophyta</taxon>
        <taxon>Tracheophyta</taxon>
        <taxon>Spermatophyta</taxon>
        <taxon>Magnoliopsida</taxon>
        <taxon>eudicotyledons</taxon>
        <taxon>Gunneridae</taxon>
        <taxon>Pentapetalae</taxon>
        <taxon>asterids</taxon>
        <taxon>lamiids</taxon>
        <taxon>Solanales</taxon>
        <taxon>Solanaceae</taxon>
        <taxon>Solanoideae</taxon>
        <taxon>Solaneae</taxon>
        <taxon>Solanum</taxon>
    </lineage>
</organism>
<gene>
    <name evidence="1" type="ORF">H5410_028932</name>
</gene>
<sequence length="60" mass="7181">MLSDHLFEGDLPKNRRKRKFGDSLFEMPIAGMMDVFIEESNHEGVKERFERRREKQVKKG</sequence>
<dbReference type="Proteomes" id="UP000824120">
    <property type="component" value="Chromosome 5"/>
</dbReference>
<dbReference type="AlphaFoldDB" id="A0A9J5Z676"/>
<name>A0A9J5Z676_SOLCO</name>
<proteinExistence type="predicted"/>
<evidence type="ECO:0000313" key="2">
    <source>
        <dbReference type="Proteomes" id="UP000824120"/>
    </source>
</evidence>